<dbReference type="GO" id="GO:0015910">
    <property type="term" value="P:long-chain fatty acid import into peroxisome"/>
    <property type="evidence" value="ECO:0007669"/>
    <property type="project" value="TreeGrafter"/>
</dbReference>
<dbReference type="Pfam" id="PF06472">
    <property type="entry name" value="ABC_membrane_2"/>
    <property type="match status" value="1"/>
</dbReference>
<evidence type="ECO:0000259" key="10">
    <source>
        <dbReference type="PROSITE" id="PS50893"/>
    </source>
</evidence>
<sequence length="659" mass="74220">MAVLSKTIAVSSVSALVAIAIAIRENGHQKAATASNRDSANLMQERTTPQLKAAVNGDFFRRFLRLFRVIIPGPFSAELGFAALVAVMLAAKTSFDIAVLQLFTSIERAIVSRSLRDFQQHLRRFIAVMLPMSCVNCLLKFGQSELSLRFRARLTQHLYDQYLTRAVYYKVSNLDNRVSNVDQLLTVDVERFSNSVNELYSNLSKPLLDMVIYAAKLSSTVGVQAPVAMLSYLVTSGMFLTWLRQPMGRLAVAEQQAEGKYRFMNSRLITHSEEIAFYSGNTREKSILGDSFSNLIHRIRSAQQFRIAVGAVDTIVAKYLAIVVGYYVVSKPFMDPANVRLAAYSTYAERMEEYFRSGKMMINLAEAAGRLVLSSRELSRLASYTSRITNFTDVLDGLNQDGINASLINEKDPRTSCSNSHQELLQHHGEMRYRDHVIEFEDVPLVTPNGEVLVPSLNLKIKTGMNVVVAGPNGCGKSSLFRVLGELWPLRGGKLTKPQRNGLFYIPQRPYLTVGSLRDQVIYPHSLIDMQIAGRCDEELMYILEKVQLGHLVEREGGWDVLHDWIDVLSGGEKQRLAMARLFYHKPQFAILDECTSAVSVDVEGAMYRYCREQNITLFTVSHRRSLWQFHDFVLQVSVSMAVYPLPTGTLMHICCLMR</sequence>
<accession>A0A9W7CIH7</accession>
<keyword evidence="13" id="KW-1185">Reference proteome</keyword>
<dbReference type="InterPro" id="IPR036640">
    <property type="entry name" value="ABC1_TM_sf"/>
</dbReference>
<dbReference type="CDD" id="cd03223">
    <property type="entry name" value="ABCD_peroxisomal_ALDP"/>
    <property type="match status" value="1"/>
</dbReference>
<evidence type="ECO:0000256" key="1">
    <source>
        <dbReference type="ARBA" id="ARBA00004585"/>
    </source>
</evidence>
<dbReference type="PANTHER" id="PTHR11384">
    <property type="entry name" value="ATP-BINDING CASSETTE, SUB-FAMILY D MEMBER"/>
    <property type="match status" value="1"/>
</dbReference>
<dbReference type="Proteomes" id="UP001165121">
    <property type="component" value="Unassembled WGS sequence"/>
</dbReference>
<reference evidence="12" key="1">
    <citation type="submission" date="2023-04" db="EMBL/GenBank/DDBJ databases">
        <title>Phytophthora fragariaefolia NBRC 109709.</title>
        <authorList>
            <person name="Ichikawa N."/>
            <person name="Sato H."/>
            <person name="Tonouchi N."/>
        </authorList>
    </citation>
    <scope>NUCLEOTIDE SEQUENCE</scope>
    <source>
        <strain evidence="12">NBRC 109709</strain>
    </source>
</reference>
<keyword evidence="5" id="KW-0547">Nucleotide-binding</keyword>
<dbReference type="PROSITE" id="PS50893">
    <property type="entry name" value="ABC_TRANSPORTER_2"/>
    <property type="match status" value="1"/>
</dbReference>
<dbReference type="Pfam" id="PF00005">
    <property type="entry name" value="ABC_tran"/>
    <property type="match status" value="1"/>
</dbReference>
<dbReference type="SUPFAM" id="SSF90123">
    <property type="entry name" value="ABC transporter transmembrane region"/>
    <property type="match status" value="1"/>
</dbReference>
<dbReference type="InterPro" id="IPR003593">
    <property type="entry name" value="AAA+_ATPase"/>
</dbReference>
<dbReference type="GO" id="GO:0006635">
    <property type="term" value="P:fatty acid beta-oxidation"/>
    <property type="evidence" value="ECO:0007669"/>
    <property type="project" value="TreeGrafter"/>
</dbReference>
<dbReference type="EMBL" id="BSXT01000765">
    <property type="protein sequence ID" value="GMF33765.1"/>
    <property type="molecule type" value="Genomic_DNA"/>
</dbReference>
<dbReference type="FunFam" id="3.40.50.300:FF:000636">
    <property type="entry name" value="ATP-binding cassette sub-family D member 3"/>
    <property type="match status" value="1"/>
</dbReference>
<dbReference type="GO" id="GO:0005324">
    <property type="term" value="F:long-chain fatty acid transmembrane transporter activity"/>
    <property type="evidence" value="ECO:0007669"/>
    <property type="project" value="TreeGrafter"/>
</dbReference>
<comment type="similarity">
    <text evidence="2">Belongs to the ABC transporter superfamily. ABCD family. Peroxisomal fatty acyl CoA transporter (TC 3.A.1.203) subfamily.</text>
</comment>
<dbReference type="GO" id="GO:0042760">
    <property type="term" value="P:very long-chain fatty acid catabolic process"/>
    <property type="evidence" value="ECO:0007669"/>
    <property type="project" value="TreeGrafter"/>
</dbReference>
<feature type="domain" description="ABC transporter" evidence="10">
    <location>
        <begin position="438"/>
        <end position="656"/>
    </location>
</feature>
<dbReference type="SMART" id="SM00382">
    <property type="entry name" value="AAA"/>
    <property type="match status" value="1"/>
</dbReference>
<dbReference type="InterPro" id="IPR027417">
    <property type="entry name" value="P-loop_NTPase"/>
</dbReference>
<dbReference type="AlphaFoldDB" id="A0A9W7CIH7"/>
<protein>
    <submittedName>
        <fullName evidence="12">Unnamed protein product</fullName>
    </submittedName>
</protein>
<comment type="caution">
    <text evidence="12">The sequence shown here is derived from an EMBL/GenBank/DDBJ whole genome shotgun (WGS) entry which is preliminary data.</text>
</comment>
<feature type="transmembrane region" description="Helical" evidence="9">
    <location>
        <begin position="307"/>
        <end position="329"/>
    </location>
</feature>
<dbReference type="InterPro" id="IPR050835">
    <property type="entry name" value="ABC_transporter_sub-D"/>
</dbReference>
<evidence type="ECO:0000256" key="3">
    <source>
        <dbReference type="ARBA" id="ARBA00022448"/>
    </source>
</evidence>
<comment type="subcellular location">
    <subcellularLocation>
        <location evidence="1">Peroxisome membrane</location>
        <topology evidence="1">Multi-pass membrane protein</topology>
    </subcellularLocation>
</comment>
<keyword evidence="7 9" id="KW-1133">Transmembrane helix</keyword>
<evidence type="ECO:0000256" key="7">
    <source>
        <dbReference type="ARBA" id="ARBA00022989"/>
    </source>
</evidence>
<dbReference type="PROSITE" id="PS50929">
    <property type="entry name" value="ABC_TM1F"/>
    <property type="match status" value="1"/>
</dbReference>
<feature type="domain" description="ABC transmembrane type-1" evidence="11">
    <location>
        <begin position="125"/>
        <end position="351"/>
    </location>
</feature>
<gene>
    <name evidence="12" type="ORF">Pfra01_000846200</name>
</gene>
<dbReference type="GO" id="GO:0007031">
    <property type="term" value="P:peroxisome organization"/>
    <property type="evidence" value="ECO:0007669"/>
    <property type="project" value="TreeGrafter"/>
</dbReference>
<dbReference type="InterPro" id="IPR017871">
    <property type="entry name" value="ABC_transporter-like_CS"/>
</dbReference>
<evidence type="ECO:0000313" key="13">
    <source>
        <dbReference type="Proteomes" id="UP001165121"/>
    </source>
</evidence>
<dbReference type="Gene3D" id="3.40.50.300">
    <property type="entry name" value="P-loop containing nucleotide triphosphate hydrolases"/>
    <property type="match status" value="1"/>
</dbReference>
<keyword evidence="3" id="KW-0813">Transport</keyword>
<evidence type="ECO:0000259" key="11">
    <source>
        <dbReference type="PROSITE" id="PS50929"/>
    </source>
</evidence>
<dbReference type="Gene3D" id="1.20.1560.10">
    <property type="entry name" value="ABC transporter type 1, transmembrane domain"/>
    <property type="match status" value="1"/>
</dbReference>
<dbReference type="InterPro" id="IPR003439">
    <property type="entry name" value="ABC_transporter-like_ATP-bd"/>
</dbReference>
<evidence type="ECO:0000256" key="2">
    <source>
        <dbReference type="ARBA" id="ARBA00008575"/>
    </source>
</evidence>
<dbReference type="PROSITE" id="PS00211">
    <property type="entry name" value="ABC_TRANSPORTER_1"/>
    <property type="match status" value="1"/>
</dbReference>
<dbReference type="SUPFAM" id="SSF52540">
    <property type="entry name" value="P-loop containing nucleoside triphosphate hydrolases"/>
    <property type="match status" value="1"/>
</dbReference>
<evidence type="ECO:0000256" key="4">
    <source>
        <dbReference type="ARBA" id="ARBA00022692"/>
    </source>
</evidence>
<keyword evidence="4 9" id="KW-0812">Transmembrane</keyword>
<organism evidence="12 13">
    <name type="scientific">Phytophthora fragariaefolia</name>
    <dbReference type="NCBI Taxonomy" id="1490495"/>
    <lineage>
        <taxon>Eukaryota</taxon>
        <taxon>Sar</taxon>
        <taxon>Stramenopiles</taxon>
        <taxon>Oomycota</taxon>
        <taxon>Peronosporomycetes</taxon>
        <taxon>Peronosporales</taxon>
        <taxon>Peronosporaceae</taxon>
        <taxon>Phytophthora</taxon>
    </lineage>
</organism>
<feature type="transmembrane region" description="Helical" evidence="9">
    <location>
        <begin position="223"/>
        <end position="243"/>
    </location>
</feature>
<name>A0A9W7CIH7_9STRA</name>
<evidence type="ECO:0000313" key="12">
    <source>
        <dbReference type="EMBL" id="GMF33765.1"/>
    </source>
</evidence>
<evidence type="ECO:0000256" key="9">
    <source>
        <dbReference type="SAM" id="Phobius"/>
    </source>
</evidence>
<keyword evidence="6" id="KW-0067">ATP-binding</keyword>
<dbReference type="OrthoDB" id="422637at2759"/>
<dbReference type="InterPro" id="IPR011527">
    <property type="entry name" value="ABC1_TM_dom"/>
</dbReference>
<dbReference type="GO" id="GO:0005778">
    <property type="term" value="C:peroxisomal membrane"/>
    <property type="evidence" value="ECO:0007669"/>
    <property type="project" value="UniProtKB-SubCell"/>
</dbReference>
<dbReference type="GO" id="GO:0016887">
    <property type="term" value="F:ATP hydrolysis activity"/>
    <property type="evidence" value="ECO:0007669"/>
    <property type="project" value="InterPro"/>
</dbReference>
<evidence type="ECO:0000256" key="5">
    <source>
        <dbReference type="ARBA" id="ARBA00022741"/>
    </source>
</evidence>
<dbReference type="PANTHER" id="PTHR11384:SF67">
    <property type="entry name" value="ATP-BINDING CASSETTE SUB-FAMILY D MEMBER 1"/>
    <property type="match status" value="1"/>
</dbReference>
<keyword evidence="8 9" id="KW-0472">Membrane</keyword>
<dbReference type="GO" id="GO:0005524">
    <property type="term" value="F:ATP binding"/>
    <property type="evidence" value="ECO:0007669"/>
    <property type="project" value="UniProtKB-KW"/>
</dbReference>
<proteinExistence type="inferred from homology"/>
<evidence type="ECO:0000256" key="6">
    <source>
        <dbReference type="ARBA" id="ARBA00022840"/>
    </source>
</evidence>
<evidence type="ECO:0000256" key="8">
    <source>
        <dbReference type="ARBA" id="ARBA00023136"/>
    </source>
</evidence>
<dbReference type="GO" id="GO:0140359">
    <property type="term" value="F:ABC-type transporter activity"/>
    <property type="evidence" value="ECO:0007669"/>
    <property type="project" value="InterPro"/>
</dbReference>